<dbReference type="AlphaFoldDB" id="A0A6N2LG68"/>
<gene>
    <name evidence="3" type="ORF">SVIM_LOCUS223935</name>
</gene>
<evidence type="ECO:0000256" key="1">
    <source>
        <dbReference type="SAM" id="Phobius"/>
    </source>
</evidence>
<evidence type="ECO:0000313" key="3">
    <source>
        <dbReference type="EMBL" id="VFU39837.1"/>
    </source>
</evidence>
<feature type="domain" description="Alcohol dehydrogenase-like N-terminal" evidence="2">
    <location>
        <begin position="8"/>
        <end position="38"/>
    </location>
</feature>
<keyword evidence="1" id="KW-0812">Transmembrane</keyword>
<dbReference type="Pfam" id="PF08240">
    <property type="entry name" value="ADH_N"/>
    <property type="match status" value="1"/>
</dbReference>
<evidence type="ECO:0000259" key="2">
    <source>
        <dbReference type="Pfam" id="PF08240"/>
    </source>
</evidence>
<proteinExistence type="predicted"/>
<accession>A0A6N2LG68</accession>
<organism evidence="3">
    <name type="scientific">Salix viminalis</name>
    <name type="common">Common osier</name>
    <name type="synonym">Basket willow</name>
    <dbReference type="NCBI Taxonomy" id="40686"/>
    <lineage>
        <taxon>Eukaryota</taxon>
        <taxon>Viridiplantae</taxon>
        <taxon>Streptophyta</taxon>
        <taxon>Embryophyta</taxon>
        <taxon>Tracheophyta</taxon>
        <taxon>Spermatophyta</taxon>
        <taxon>Magnoliopsida</taxon>
        <taxon>eudicotyledons</taxon>
        <taxon>Gunneridae</taxon>
        <taxon>Pentapetalae</taxon>
        <taxon>rosids</taxon>
        <taxon>fabids</taxon>
        <taxon>Malpighiales</taxon>
        <taxon>Salicaceae</taxon>
        <taxon>Saliceae</taxon>
        <taxon>Salix</taxon>
    </lineage>
</organism>
<dbReference type="InterPro" id="IPR013154">
    <property type="entry name" value="ADH-like_N"/>
</dbReference>
<name>A0A6N2LG68_SALVM</name>
<keyword evidence="1" id="KW-0472">Membrane</keyword>
<dbReference type="SUPFAM" id="SSF50129">
    <property type="entry name" value="GroES-like"/>
    <property type="match status" value="1"/>
</dbReference>
<protein>
    <recommendedName>
        <fullName evidence="2">Alcohol dehydrogenase-like N-terminal domain-containing protein</fullName>
    </recommendedName>
</protein>
<dbReference type="InterPro" id="IPR011032">
    <property type="entry name" value="GroES-like_sf"/>
</dbReference>
<feature type="transmembrane region" description="Helical" evidence="1">
    <location>
        <begin position="50"/>
        <end position="71"/>
    </location>
</feature>
<keyword evidence="1" id="KW-1133">Transmembrane helix</keyword>
<sequence>MSSATRTSCGVCHSDLHVIKGEIPIPSPCAIGHEITGEKLLKGHMHQFTIVYMTPLKFLSIVILLVLLLLLC</sequence>
<reference evidence="3" key="1">
    <citation type="submission" date="2019-03" db="EMBL/GenBank/DDBJ databases">
        <authorList>
            <person name="Mank J."/>
            <person name="Almeida P."/>
        </authorList>
    </citation>
    <scope>NUCLEOTIDE SEQUENCE</scope>
    <source>
        <strain evidence="3">78183</strain>
    </source>
</reference>
<dbReference type="EMBL" id="CAADRP010001534">
    <property type="protein sequence ID" value="VFU39837.1"/>
    <property type="molecule type" value="Genomic_DNA"/>
</dbReference>
<dbReference type="Gene3D" id="3.90.180.10">
    <property type="entry name" value="Medium-chain alcohol dehydrogenases, catalytic domain"/>
    <property type="match status" value="1"/>
</dbReference>